<dbReference type="Proteomes" id="UP001162031">
    <property type="component" value="Unassembled WGS sequence"/>
</dbReference>
<reference evidence="1" key="1">
    <citation type="submission" date="2022-12" db="EMBL/GenBank/DDBJ databases">
        <authorList>
            <person name="Webb A."/>
        </authorList>
    </citation>
    <scope>NUCLEOTIDE SEQUENCE</scope>
    <source>
        <strain evidence="1">Hp1</strain>
    </source>
</reference>
<protein>
    <submittedName>
        <fullName evidence="1">Uncharacterized protein</fullName>
    </submittedName>
</protein>
<gene>
    <name evidence="1" type="ORF">HBR001_LOCUS8047</name>
</gene>
<sequence>MGGPATGLCNAIFEAHGLSLDHVPSETTQSGGHCSSFLCSEWYHVHVLEWEKCEELSSASSLWLLDSVQARATEAAASWKRTIRPTCAGNASHSKDRCLFYAGAENARYVPLDRKLVAEEDGVSAAVADADTDLTLQLFDGNE</sequence>
<accession>A0AAV0UT33</accession>
<dbReference type="AlphaFoldDB" id="A0AAV0UT33"/>
<name>A0AAV0UT33_HYABA</name>
<comment type="caution">
    <text evidence="1">The sequence shown here is derived from an EMBL/GenBank/DDBJ whole genome shotgun (WGS) entry which is preliminary data.</text>
</comment>
<evidence type="ECO:0000313" key="2">
    <source>
        <dbReference type="Proteomes" id="UP001162031"/>
    </source>
</evidence>
<dbReference type="EMBL" id="CANTFL010001444">
    <property type="protein sequence ID" value="CAI5740101.1"/>
    <property type="molecule type" value="Genomic_DNA"/>
</dbReference>
<keyword evidence="2" id="KW-1185">Reference proteome</keyword>
<evidence type="ECO:0000313" key="1">
    <source>
        <dbReference type="EMBL" id="CAI5740101.1"/>
    </source>
</evidence>
<organism evidence="1 2">
    <name type="scientific">Hyaloperonospora brassicae</name>
    <name type="common">Brassica downy mildew</name>
    <name type="synonym">Peronospora brassicae</name>
    <dbReference type="NCBI Taxonomy" id="162125"/>
    <lineage>
        <taxon>Eukaryota</taxon>
        <taxon>Sar</taxon>
        <taxon>Stramenopiles</taxon>
        <taxon>Oomycota</taxon>
        <taxon>Peronosporomycetes</taxon>
        <taxon>Peronosporales</taxon>
        <taxon>Peronosporaceae</taxon>
        <taxon>Hyaloperonospora</taxon>
    </lineage>
</organism>
<proteinExistence type="predicted"/>